<dbReference type="AlphaFoldDB" id="A0AAU7JSJ5"/>
<dbReference type="PANTHER" id="PTHR11527">
    <property type="entry name" value="HEAT-SHOCK PROTEIN 20 FAMILY MEMBER"/>
    <property type="match status" value="1"/>
</dbReference>
<dbReference type="SUPFAM" id="SSF49764">
    <property type="entry name" value="HSP20-like chaperones"/>
    <property type="match status" value="1"/>
</dbReference>
<dbReference type="InterPro" id="IPR008978">
    <property type="entry name" value="HSP20-like_chaperone"/>
</dbReference>
<sequence length="153" mass="16602">MSTNTPARSTELGIRSPFDVAPWADFGPWASRMDDLLRQGWPSALSTGEFTPGVELHESDGAFQLDVDLPGVDRKDITIDVSGRRVRVHGTKTGKGREGVLRHSTRISGSFTYESVLPTPVDESAVKASLKDGVLEVVLPKATETKTTHIEIS</sequence>
<evidence type="ECO:0000256" key="1">
    <source>
        <dbReference type="PROSITE-ProRule" id="PRU00285"/>
    </source>
</evidence>
<name>A0AAU7JSJ5_9MICO</name>
<dbReference type="Gene3D" id="2.60.40.790">
    <property type="match status" value="1"/>
</dbReference>
<evidence type="ECO:0000256" key="2">
    <source>
        <dbReference type="RuleBase" id="RU003616"/>
    </source>
</evidence>
<dbReference type="InterPro" id="IPR031107">
    <property type="entry name" value="Small_HSP"/>
</dbReference>
<proteinExistence type="inferred from homology"/>
<dbReference type="PROSITE" id="PS01031">
    <property type="entry name" value="SHSP"/>
    <property type="match status" value="1"/>
</dbReference>
<accession>A0AAU7JSJ5</accession>
<dbReference type="EMBL" id="CP157483">
    <property type="protein sequence ID" value="XBO43225.1"/>
    <property type="molecule type" value="Genomic_DNA"/>
</dbReference>
<evidence type="ECO:0000259" key="3">
    <source>
        <dbReference type="PROSITE" id="PS01031"/>
    </source>
</evidence>
<comment type="similarity">
    <text evidence="1 2">Belongs to the small heat shock protein (HSP20) family.</text>
</comment>
<dbReference type="CDD" id="cd06464">
    <property type="entry name" value="ACD_sHsps-like"/>
    <property type="match status" value="1"/>
</dbReference>
<dbReference type="InterPro" id="IPR002068">
    <property type="entry name" value="A-crystallin/Hsp20_dom"/>
</dbReference>
<protein>
    <submittedName>
        <fullName evidence="4">Hsp20/alpha crystallin family protein</fullName>
    </submittedName>
</protein>
<evidence type="ECO:0000313" key="4">
    <source>
        <dbReference type="EMBL" id="XBO43225.1"/>
    </source>
</evidence>
<dbReference type="Pfam" id="PF00011">
    <property type="entry name" value="HSP20"/>
    <property type="match status" value="1"/>
</dbReference>
<dbReference type="RefSeq" id="WP_406830655.1">
    <property type="nucleotide sequence ID" value="NZ_CP157483.1"/>
</dbReference>
<reference evidence="4" key="1">
    <citation type="submission" date="2024-05" db="EMBL/GenBank/DDBJ databases">
        <authorList>
            <person name="Kim S."/>
            <person name="Heo J."/>
            <person name="Choi H."/>
            <person name="Choi Y."/>
            <person name="Kwon S.-W."/>
            <person name="Kim Y."/>
        </authorList>
    </citation>
    <scope>NUCLEOTIDE SEQUENCE</scope>
    <source>
        <strain evidence="4">KACC 23699</strain>
    </source>
</reference>
<gene>
    <name evidence="4" type="ORF">ABEG17_16910</name>
</gene>
<organism evidence="4">
    <name type="scientific">Pedococcus sp. KACC 23699</name>
    <dbReference type="NCBI Taxonomy" id="3149228"/>
    <lineage>
        <taxon>Bacteria</taxon>
        <taxon>Bacillati</taxon>
        <taxon>Actinomycetota</taxon>
        <taxon>Actinomycetes</taxon>
        <taxon>Micrococcales</taxon>
        <taxon>Intrasporangiaceae</taxon>
        <taxon>Pedococcus</taxon>
    </lineage>
</organism>
<feature type="domain" description="SHSP" evidence="3">
    <location>
        <begin position="45"/>
        <end position="153"/>
    </location>
</feature>